<reference evidence="1" key="2">
    <citation type="journal article" date="2015" name="Data Brief">
        <title>Shoot transcriptome of the giant reed, Arundo donax.</title>
        <authorList>
            <person name="Barrero R.A."/>
            <person name="Guerrero F.D."/>
            <person name="Moolhuijzen P."/>
            <person name="Goolsby J.A."/>
            <person name="Tidwell J."/>
            <person name="Bellgard S.E."/>
            <person name="Bellgard M.I."/>
        </authorList>
    </citation>
    <scope>NUCLEOTIDE SEQUENCE</scope>
    <source>
        <tissue evidence="1">Shoot tissue taken approximately 20 cm above the soil surface</tissue>
    </source>
</reference>
<accession>A0A0A9E624</accession>
<reference evidence="1" key="1">
    <citation type="submission" date="2014-09" db="EMBL/GenBank/DDBJ databases">
        <authorList>
            <person name="Magalhaes I.L.F."/>
            <person name="Oliveira U."/>
            <person name="Santos F.R."/>
            <person name="Vidigal T.H.D.A."/>
            <person name="Brescovit A.D."/>
            <person name="Santos A.J."/>
        </authorList>
    </citation>
    <scope>NUCLEOTIDE SEQUENCE</scope>
    <source>
        <tissue evidence="1">Shoot tissue taken approximately 20 cm above the soil surface</tissue>
    </source>
</reference>
<protein>
    <submittedName>
        <fullName evidence="1">Uncharacterized protein</fullName>
    </submittedName>
</protein>
<name>A0A0A9E624_ARUDO</name>
<evidence type="ECO:0000313" key="1">
    <source>
        <dbReference type="EMBL" id="JAD96209.1"/>
    </source>
</evidence>
<proteinExistence type="predicted"/>
<dbReference type="EMBL" id="GBRH01201686">
    <property type="protein sequence ID" value="JAD96209.1"/>
    <property type="molecule type" value="Transcribed_RNA"/>
</dbReference>
<dbReference type="AlphaFoldDB" id="A0A0A9E624"/>
<organism evidence="1">
    <name type="scientific">Arundo donax</name>
    <name type="common">Giant reed</name>
    <name type="synonym">Donax arundinaceus</name>
    <dbReference type="NCBI Taxonomy" id="35708"/>
    <lineage>
        <taxon>Eukaryota</taxon>
        <taxon>Viridiplantae</taxon>
        <taxon>Streptophyta</taxon>
        <taxon>Embryophyta</taxon>
        <taxon>Tracheophyta</taxon>
        <taxon>Spermatophyta</taxon>
        <taxon>Magnoliopsida</taxon>
        <taxon>Liliopsida</taxon>
        <taxon>Poales</taxon>
        <taxon>Poaceae</taxon>
        <taxon>PACMAD clade</taxon>
        <taxon>Arundinoideae</taxon>
        <taxon>Arundineae</taxon>
        <taxon>Arundo</taxon>
    </lineage>
</organism>
<sequence>MPPAIVRYHWANPSSATPTTCIRVKHFTFTLPRSCIVKYILDYMKRLCIDEAVKKS</sequence>